<dbReference type="Proteomes" id="UP000278143">
    <property type="component" value="Unassembled WGS sequence"/>
</dbReference>
<name>A0A4P9YWB8_9FUNG</name>
<organism evidence="1 2">
    <name type="scientific">Syncephalis pseudoplumigaleata</name>
    <dbReference type="NCBI Taxonomy" id="1712513"/>
    <lineage>
        <taxon>Eukaryota</taxon>
        <taxon>Fungi</taxon>
        <taxon>Fungi incertae sedis</taxon>
        <taxon>Zoopagomycota</taxon>
        <taxon>Zoopagomycotina</taxon>
        <taxon>Zoopagomycetes</taxon>
        <taxon>Zoopagales</taxon>
        <taxon>Piptocephalidaceae</taxon>
        <taxon>Syncephalis</taxon>
    </lineage>
</organism>
<evidence type="ECO:0000313" key="1">
    <source>
        <dbReference type="EMBL" id="RKP24383.1"/>
    </source>
</evidence>
<protein>
    <submittedName>
        <fullName evidence="1">Uncharacterized protein</fullName>
    </submittedName>
</protein>
<dbReference type="OrthoDB" id="10319422at2759"/>
<dbReference type="AlphaFoldDB" id="A0A4P9YWB8"/>
<evidence type="ECO:0000313" key="2">
    <source>
        <dbReference type="Proteomes" id="UP000278143"/>
    </source>
</evidence>
<proteinExistence type="predicted"/>
<keyword evidence="2" id="KW-1185">Reference proteome</keyword>
<dbReference type="EMBL" id="KZ990255">
    <property type="protein sequence ID" value="RKP24383.1"/>
    <property type="molecule type" value="Genomic_DNA"/>
</dbReference>
<sequence>MFSKTMRASCYRELQVEVVNRHSHLELRNLRYHAASGQCFRPPSAAVLANSTCTATFGTDLAIAACTGCLLYRLTQQTGAPLSSRLFLFIAWKVTKGGRCFCWLEVIEANYDAFPADKNELRRHFRRLVSETAGEEQGMLQRNILLPNKICFSVAATMGNTKKTNMRIELFDGAFDTGTQLVTEPLVLMPFEEDEVLQLDPLSITDQLPSHQEIAAVLEQKLPTVMLYSEHTRIHLIDPLFHLEKGNLHCMPANTALTNGGFCQYLLQPATNGRVRGGMLYSLVVAASTSDAVFLASYTPITMYVLVGWDINTRGGHSRFYMDVLCTDSDIRLEEVMRRRVFSFVLNEFDRLRADPTMVIGRRKFTGELLGVPFAISAYVRSPHVNSVMLEFTEDIGCRSLMKPIWLPSKNDFNHQTLAGAQQVMRERELSDLVHSVRSATSGVIVLLENTHPQVVLEQCDNGAHINSFHQSIIRRQVAPGEILTAVSQVSMENRLFAGHIIYKVHNAYVPESRRSSIAPSLSIRQRDIAQAGHATPLKKKFSVVRALKAAKSVLGPREQAVPDEPASQMFLIVNWAVLSGRQRLLFSAEFLSTNCADFTDASQAQNRYMLLALAALTRNEQGNRAIHWMHDITADEQAAAAAAVEKPLKLASRSQFAGKPPLQLDPSLAVEAHMSLEEAPVLSLSVRQAPNTPNQASIIVYDIVGDNRQPLRDNPCFVIAWRASCSYGRDLQFVANVLQEKDIGYDGRSGLFSLPNLHSLLFKRGGADSEQAEGDDDDRPRYSNEWTGLINADAVYTASLELSLLPCGKLAANAVFSNRIAGTVERAESIPELEINRTRIPTIETPHDSKFDTATMAGTQLMLRSPSSIAFSTSATTATAIPNLFLTIKNAHRDVVLERPLNYSMAGECSSVPETLLAGGYAVEVECMPANEIDTPCAGFLIYSIGGVAPTSASKSTGVYLVIGWRTRFSLQSGGHGEFFSNIIKIRLNEN</sequence>
<feature type="non-terminal residue" evidence="1">
    <location>
        <position position="992"/>
    </location>
</feature>
<gene>
    <name evidence="1" type="ORF">SYNPS1DRAFT_23524</name>
</gene>
<reference evidence="2" key="1">
    <citation type="journal article" date="2018" name="Nat. Microbiol.">
        <title>Leveraging single-cell genomics to expand the fungal tree of life.</title>
        <authorList>
            <person name="Ahrendt S.R."/>
            <person name="Quandt C.A."/>
            <person name="Ciobanu D."/>
            <person name="Clum A."/>
            <person name="Salamov A."/>
            <person name="Andreopoulos B."/>
            <person name="Cheng J.F."/>
            <person name="Woyke T."/>
            <person name="Pelin A."/>
            <person name="Henrissat B."/>
            <person name="Reynolds N.K."/>
            <person name="Benny G.L."/>
            <person name="Smith M.E."/>
            <person name="James T.Y."/>
            <person name="Grigoriev I.V."/>
        </authorList>
    </citation>
    <scope>NUCLEOTIDE SEQUENCE [LARGE SCALE GENOMIC DNA]</scope>
    <source>
        <strain evidence="2">Benny S71-1</strain>
    </source>
</reference>
<accession>A0A4P9YWB8</accession>